<accession>A0A6V8LFH4</accession>
<feature type="compositionally biased region" description="Basic and acidic residues" evidence="1">
    <location>
        <begin position="29"/>
        <end position="47"/>
    </location>
</feature>
<reference evidence="2 3" key="2">
    <citation type="submission" date="2020-03" db="EMBL/GenBank/DDBJ databases">
        <authorList>
            <person name="Ichikawa N."/>
            <person name="Kimura A."/>
            <person name="Kitahashi Y."/>
            <person name="Uohara A."/>
        </authorList>
    </citation>
    <scope>NUCLEOTIDE SEQUENCE [LARGE SCALE GENOMIC DNA]</scope>
    <source>
        <strain evidence="2 3">NBRC 108638</strain>
    </source>
</reference>
<dbReference type="Proteomes" id="UP000482960">
    <property type="component" value="Unassembled WGS sequence"/>
</dbReference>
<dbReference type="AlphaFoldDB" id="A0A6V8LFH4"/>
<dbReference type="EMBL" id="BLPG01000001">
    <property type="protein sequence ID" value="GFJ93648.1"/>
    <property type="molecule type" value="Genomic_DNA"/>
</dbReference>
<evidence type="ECO:0000313" key="3">
    <source>
        <dbReference type="Proteomes" id="UP000482960"/>
    </source>
</evidence>
<proteinExistence type="predicted"/>
<name>A0A6V8LFH4_9ACTN</name>
<comment type="caution">
    <text evidence="2">The sequence shown here is derived from an EMBL/GenBank/DDBJ whole genome shotgun (WGS) entry which is preliminary data.</text>
</comment>
<sequence>MGPGIEATTSTVAAPDEFSGGQSGGQEEGGEHALKAGKLREPVRVKR</sequence>
<keyword evidence="3" id="KW-1185">Reference proteome</keyword>
<evidence type="ECO:0000313" key="2">
    <source>
        <dbReference type="EMBL" id="GFJ93648.1"/>
    </source>
</evidence>
<reference evidence="2 3" key="1">
    <citation type="submission" date="2020-03" db="EMBL/GenBank/DDBJ databases">
        <title>Whole genome shotgun sequence of Phytohabitans rumicis NBRC 108638.</title>
        <authorList>
            <person name="Komaki H."/>
            <person name="Tamura T."/>
        </authorList>
    </citation>
    <scope>NUCLEOTIDE SEQUENCE [LARGE SCALE GENOMIC DNA]</scope>
    <source>
        <strain evidence="2 3">NBRC 108638</strain>
    </source>
</reference>
<gene>
    <name evidence="2" type="ORF">Prum_072900</name>
</gene>
<protein>
    <submittedName>
        <fullName evidence="2">Uncharacterized protein</fullName>
    </submittedName>
</protein>
<feature type="region of interest" description="Disordered" evidence="1">
    <location>
        <begin position="1"/>
        <end position="47"/>
    </location>
</feature>
<evidence type="ECO:0000256" key="1">
    <source>
        <dbReference type="SAM" id="MobiDB-lite"/>
    </source>
</evidence>
<organism evidence="2 3">
    <name type="scientific">Phytohabitans rumicis</name>
    <dbReference type="NCBI Taxonomy" id="1076125"/>
    <lineage>
        <taxon>Bacteria</taxon>
        <taxon>Bacillati</taxon>
        <taxon>Actinomycetota</taxon>
        <taxon>Actinomycetes</taxon>
        <taxon>Micromonosporales</taxon>
        <taxon>Micromonosporaceae</taxon>
    </lineage>
</organism>